<dbReference type="EMBL" id="CAKKNE010000003">
    <property type="protein sequence ID" value="CAH0371078.1"/>
    <property type="molecule type" value="Genomic_DNA"/>
</dbReference>
<dbReference type="AlphaFoldDB" id="A0A7S3ZWE9"/>
<proteinExistence type="predicted"/>
<name>A0A7S3ZWE9_9STRA</name>
<dbReference type="Proteomes" id="UP000789595">
    <property type="component" value="Unassembled WGS sequence"/>
</dbReference>
<reference evidence="3" key="1">
    <citation type="submission" date="2021-01" db="EMBL/GenBank/DDBJ databases">
        <authorList>
            <person name="Corre E."/>
            <person name="Pelletier E."/>
            <person name="Niang G."/>
            <person name="Scheremetjew M."/>
            <person name="Finn R."/>
            <person name="Kale V."/>
            <person name="Holt S."/>
            <person name="Cochrane G."/>
            <person name="Meng A."/>
            <person name="Brown T."/>
            <person name="Cohen L."/>
        </authorList>
    </citation>
    <scope>NUCLEOTIDE SEQUENCE</scope>
    <source>
        <strain evidence="3">CCMP1756</strain>
    </source>
</reference>
<evidence type="ECO:0000313" key="4">
    <source>
        <dbReference type="EMBL" id="CAH0371078.1"/>
    </source>
</evidence>
<gene>
    <name evidence="3" type="ORF">PCAL00307_LOCUS11418</name>
    <name evidence="4" type="ORF">PECAL_3P10010</name>
</gene>
<dbReference type="EMBL" id="HBIW01013304">
    <property type="protein sequence ID" value="CAE0695982.1"/>
    <property type="molecule type" value="Transcribed_RNA"/>
</dbReference>
<sequence length="984" mass="102129">MASAAAAPAPAPAEGEARPFTPSSGKRPPSRRMPPLDTAKKRAREEAEEALASAVASTDLAAIDQALASAKAAGIEGDHPAFAIVELVKSEIEHHENMKKRAAEILEAGVSAKSLVALGAGLEAAKRLGVETGSLEKAESARKELDHKKIQAEAAEDLCRRALEKKDLASLKAALQQAETDGVDVEYSQAYIDAANLRDDLEEREASVAEATSVLQAAIAGEDVPKLEEAIAHAKTLDVDTSEGTQRLESLRQAQADKLEALAALEKVCEGEDLDLIDAALAKASEAGVAEDALAKAKATREKVVEVLEARSAAVMNLEMVGSEEGDEVEAYDVALEAATKAGVADDHAAVQLCQKARAAAVERNATKAQALEACTSVSTIEELEAALATATELALVEDEVRDAADRLAQLQADKAKRDEAEEALQQASASDSLAQVDEALARAEEAGVDMTGAAATACKAKKDALEAQAKARAAATASLIEARGGDALDILERALDAALASGVDPDSDEVLDAKAKRDLLHTRKSAEEALDAAMTSDDPEAIGHLLEFLRFSSPDALPSDEKLLEAEKKRDELAVKVEEKRAALGRLLEALAARDIQAIDAALGSAVAAGCSKESDEIVEAGKAREAIVAEEQAKKEASDALTEAMAKAADDPSDEDAAALRKCVEQAEALKVDVTEGRAALDAADAACAKRKADEAARSKAIAALTILAAQEAPTVDELREALAAADAAFVRRSSDEYKQVSDLCEARVTAQSALTEATAARPCLLKVLEARTAEAKASGLKDDAAFAEAQKVSDALRGHESLLRDLAARGDPGLAEALEKAAADGFTEDEAVTLAQASKGLLDALASGDVATVDAALGEAACLGDCAALTNAKQKRDQLESDLAATKLQGARRSSLAKERVKQLTQHESDRVAAIAELKRASAAACASLEASFRRTEEPGFPKVLTAATSAVELLDRVVAEVAASAPAPAGVAEGPAPSPT</sequence>
<feature type="coiled-coil region" evidence="1">
    <location>
        <begin position="135"/>
        <end position="181"/>
    </location>
</feature>
<organism evidence="3">
    <name type="scientific">Pelagomonas calceolata</name>
    <dbReference type="NCBI Taxonomy" id="35677"/>
    <lineage>
        <taxon>Eukaryota</taxon>
        <taxon>Sar</taxon>
        <taxon>Stramenopiles</taxon>
        <taxon>Ochrophyta</taxon>
        <taxon>Pelagophyceae</taxon>
        <taxon>Pelagomonadales</taxon>
        <taxon>Pelagomonadaceae</taxon>
        <taxon>Pelagomonas</taxon>
    </lineage>
</organism>
<reference evidence="4" key="2">
    <citation type="submission" date="2021-11" db="EMBL/GenBank/DDBJ databases">
        <authorList>
            <consortium name="Genoscope - CEA"/>
            <person name="William W."/>
        </authorList>
    </citation>
    <scope>NUCLEOTIDE SEQUENCE</scope>
</reference>
<keyword evidence="1" id="KW-0175">Coiled coil</keyword>
<protein>
    <submittedName>
        <fullName evidence="3">Uncharacterized protein</fullName>
    </submittedName>
</protein>
<keyword evidence="5" id="KW-1185">Reference proteome</keyword>
<feature type="region of interest" description="Disordered" evidence="2">
    <location>
        <begin position="1"/>
        <end position="50"/>
    </location>
</feature>
<accession>A0A7S3ZWE9</accession>
<dbReference type="PROSITE" id="PS50096">
    <property type="entry name" value="IQ"/>
    <property type="match status" value="1"/>
</dbReference>
<feature type="coiled-coil region" evidence="1">
    <location>
        <begin position="394"/>
        <end position="431"/>
    </location>
</feature>
<evidence type="ECO:0000256" key="2">
    <source>
        <dbReference type="SAM" id="MobiDB-lite"/>
    </source>
</evidence>
<evidence type="ECO:0000256" key="1">
    <source>
        <dbReference type="SAM" id="Coils"/>
    </source>
</evidence>
<evidence type="ECO:0000313" key="5">
    <source>
        <dbReference type="Proteomes" id="UP000789595"/>
    </source>
</evidence>
<evidence type="ECO:0000313" key="3">
    <source>
        <dbReference type="EMBL" id="CAE0695982.1"/>
    </source>
</evidence>